<name>A0A1F5YAP7_9BACT</name>
<protein>
    <recommendedName>
        <fullName evidence="3">Peptidase M24 domain-containing protein</fullName>
    </recommendedName>
</protein>
<organism evidence="1 2">
    <name type="scientific">Candidatus Glassbacteria bacterium GWA2_58_10</name>
    <dbReference type="NCBI Taxonomy" id="1817865"/>
    <lineage>
        <taxon>Bacteria</taxon>
        <taxon>Candidatus Glassiibacteriota</taxon>
    </lineage>
</organism>
<evidence type="ECO:0008006" key="3">
    <source>
        <dbReference type="Google" id="ProtNLM"/>
    </source>
</evidence>
<dbReference type="AlphaFoldDB" id="A0A1F5YAP7"/>
<evidence type="ECO:0000313" key="1">
    <source>
        <dbReference type="EMBL" id="OGF97129.1"/>
    </source>
</evidence>
<dbReference type="InterPro" id="IPR036005">
    <property type="entry name" value="Creatinase/aminopeptidase-like"/>
</dbReference>
<feature type="non-terminal residue" evidence="1">
    <location>
        <position position="340"/>
    </location>
</feature>
<dbReference type="EMBL" id="MFIV01000240">
    <property type="protein sequence ID" value="OGF97129.1"/>
    <property type="molecule type" value="Genomic_DNA"/>
</dbReference>
<gene>
    <name evidence="1" type="ORF">A2Z86_12435</name>
</gene>
<reference evidence="1 2" key="1">
    <citation type="journal article" date="2016" name="Nat. Commun.">
        <title>Thousands of microbial genomes shed light on interconnected biogeochemical processes in an aquifer system.</title>
        <authorList>
            <person name="Anantharaman K."/>
            <person name="Brown C.T."/>
            <person name="Hug L.A."/>
            <person name="Sharon I."/>
            <person name="Castelle C.J."/>
            <person name="Probst A.J."/>
            <person name="Thomas B.C."/>
            <person name="Singh A."/>
            <person name="Wilkins M.J."/>
            <person name="Karaoz U."/>
            <person name="Brodie E.L."/>
            <person name="Williams K.H."/>
            <person name="Hubbard S.S."/>
            <person name="Banfield J.F."/>
        </authorList>
    </citation>
    <scope>NUCLEOTIDE SEQUENCE [LARGE SCALE GENOMIC DNA]</scope>
</reference>
<evidence type="ECO:0000313" key="2">
    <source>
        <dbReference type="Proteomes" id="UP000176992"/>
    </source>
</evidence>
<dbReference type="Gene3D" id="3.90.230.10">
    <property type="entry name" value="Creatinase/methionine aminopeptidase superfamily"/>
    <property type="match status" value="1"/>
</dbReference>
<accession>A0A1F5YAP7</accession>
<dbReference type="Proteomes" id="UP000176992">
    <property type="component" value="Unassembled WGS sequence"/>
</dbReference>
<sequence>MIGPVRFSPAVILLCLCFSLSRAEIKPEGGRELISPQIIRSMQSYMFDQRLDGWIFSGQGAFDDIQSEFLGLKGTTRHRWIIFFFTLDTIKKPFLIYNPDDEQAFSGINFYPLPYNGYREMEEAIKYNIKPSAFVIFANYSNRMEIPEISTLDAGVLELLSSLGFKIQSSGTLLSFYNTRWTMEEAASHKQAAAALDSLLPLAVGKLKERLAANKKITDYELGQYVEKSLKKLGLEALESPTVAAGEKTRLERYSPSRKESRPLERGDLLYLEVQARLKGQPEAMFAKLGWTLYLGESVPDSLGEEWDRLDKGNAAALELLESRIPGGKTLLGCEVDQTA</sequence>
<comment type="caution">
    <text evidence="1">The sequence shown here is derived from an EMBL/GenBank/DDBJ whole genome shotgun (WGS) entry which is preliminary data.</text>
</comment>
<proteinExistence type="predicted"/>
<dbReference type="SUPFAM" id="SSF55920">
    <property type="entry name" value="Creatinase/aminopeptidase"/>
    <property type="match status" value="1"/>
</dbReference>